<dbReference type="Proteomes" id="UP000273811">
    <property type="component" value="Unassembled WGS sequence"/>
</dbReference>
<dbReference type="InterPro" id="IPR030910">
    <property type="entry name" value="SLAP_dom"/>
</dbReference>
<dbReference type="RefSeq" id="WP_120072278.1">
    <property type="nucleotide sequence ID" value="NZ_CP126113.1"/>
</dbReference>
<dbReference type="EMBL" id="QYTU02000014">
    <property type="protein sequence ID" value="RWR11879.1"/>
    <property type="molecule type" value="Genomic_DNA"/>
</dbReference>
<gene>
    <name evidence="1" type="ORF">D4N35_008045</name>
</gene>
<name>A0A443IUU1_9BACI</name>
<keyword evidence="2" id="KW-1185">Reference proteome</keyword>
<protein>
    <submittedName>
        <fullName evidence="1">SLAP domain-containing protein</fullName>
    </submittedName>
</protein>
<evidence type="ECO:0000313" key="1">
    <source>
        <dbReference type="EMBL" id="RWR11879.1"/>
    </source>
</evidence>
<dbReference type="NCBIfam" id="TIGR04398">
    <property type="entry name" value="SLAP_DUP"/>
    <property type="match status" value="1"/>
</dbReference>
<dbReference type="AlphaFoldDB" id="A0A443IUU1"/>
<proteinExistence type="predicted"/>
<dbReference type="OrthoDB" id="1907642at2"/>
<evidence type="ECO:0000313" key="2">
    <source>
        <dbReference type="Proteomes" id="UP000273811"/>
    </source>
</evidence>
<accession>A0A443IUU1</accession>
<organism evidence="1 2">
    <name type="scientific">Siminovitchia fortis</name>
    <dbReference type="NCBI Taxonomy" id="254758"/>
    <lineage>
        <taxon>Bacteria</taxon>
        <taxon>Bacillati</taxon>
        <taxon>Bacillota</taxon>
        <taxon>Bacilli</taxon>
        <taxon>Bacillales</taxon>
        <taxon>Bacillaceae</taxon>
        <taxon>Siminovitchia</taxon>
    </lineage>
</organism>
<sequence>MVKLHFHPVWDSKLTKEQKDELVKILKSLSKPSGDLEAALVRGKYKKNGGLVATVLLLNGREKRLEIGRIKVQITDDKGVVVAEETFDPSLHLEPDTAQPWSFVFSKESVRIPNANPMIWKINLLINGQI</sequence>
<comment type="caution">
    <text evidence="1">The sequence shown here is derived from an EMBL/GenBank/DDBJ whole genome shotgun (WGS) entry which is preliminary data.</text>
</comment>
<reference evidence="1" key="1">
    <citation type="submission" date="2018-12" db="EMBL/GenBank/DDBJ databases">
        <authorList>
            <person name="Sun L."/>
            <person name="Chen Z."/>
        </authorList>
    </citation>
    <scope>NUCLEOTIDE SEQUENCE [LARGE SCALE GENOMIC DNA]</scope>
    <source>
        <strain evidence="1">DSM 16012</strain>
    </source>
</reference>